<accession>A0A0N4XYL2</accession>
<sequence>MHFVKDVADWEHMYVADKCFRRARKLQPVAGSKAVEGGFDVGKCSGKYSMTDGLLNKSASSERLGELVSKKEREKNHNGTAL</sequence>
<dbReference type="Proteomes" id="UP000271162">
    <property type="component" value="Unassembled WGS sequence"/>
</dbReference>
<reference evidence="4" key="1">
    <citation type="submission" date="2017-02" db="UniProtKB">
        <authorList>
            <consortium name="WormBaseParasite"/>
        </authorList>
    </citation>
    <scope>IDENTIFICATION</scope>
</reference>
<evidence type="ECO:0000256" key="1">
    <source>
        <dbReference type="SAM" id="MobiDB-lite"/>
    </source>
</evidence>
<name>A0A0N4XYL2_NIPBR</name>
<dbReference type="AlphaFoldDB" id="A0A0N4XYL2"/>
<protein>
    <submittedName>
        <fullName evidence="4">SPX domain-containing protein</fullName>
    </submittedName>
</protein>
<proteinExistence type="predicted"/>
<dbReference type="WBParaSite" id="NBR_0000818101-mRNA-1">
    <property type="protein sequence ID" value="NBR_0000818101-mRNA-1"/>
    <property type="gene ID" value="NBR_0000818101"/>
</dbReference>
<feature type="region of interest" description="Disordered" evidence="1">
    <location>
        <begin position="61"/>
        <end position="82"/>
    </location>
</feature>
<evidence type="ECO:0000313" key="4">
    <source>
        <dbReference type="WBParaSite" id="NBR_0000818101-mRNA-1"/>
    </source>
</evidence>
<organism evidence="4">
    <name type="scientific">Nippostrongylus brasiliensis</name>
    <name type="common">Rat hookworm</name>
    <dbReference type="NCBI Taxonomy" id="27835"/>
    <lineage>
        <taxon>Eukaryota</taxon>
        <taxon>Metazoa</taxon>
        <taxon>Ecdysozoa</taxon>
        <taxon>Nematoda</taxon>
        <taxon>Chromadorea</taxon>
        <taxon>Rhabditida</taxon>
        <taxon>Rhabditina</taxon>
        <taxon>Rhabditomorpha</taxon>
        <taxon>Strongyloidea</taxon>
        <taxon>Heligmosomidae</taxon>
        <taxon>Nippostrongylus</taxon>
    </lineage>
</organism>
<keyword evidence="3" id="KW-1185">Reference proteome</keyword>
<dbReference type="EMBL" id="UYSL01019973">
    <property type="protein sequence ID" value="VDL71771.1"/>
    <property type="molecule type" value="Genomic_DNA"/>
</dbReference>
<feature type="compositionally biased region" description="Basic and acidic residues" evidence="1">
    <location>
        <begin position="63"/>
        <end position="82"/>
    </location>
</feature>
<gene>
    <name evidence="2" type="ORF">NBR_LOCUS8182</name>
</gene>
<reference evidence="2 3" key="2">
    <citation type="submission" date="2018-11" db="EMBL/GenBank/DDBJ databases">
        <authorList>
            <consortium name="Pathogen Informatics"/>
        </authorList>
    </citation>
    <scope>NUCLEOTIDE SEQUENCE [LARGE SCALE GENOMIC DNA]</scope>
</reference>
<evidence type="ECO:0000313" key="2">
    <source>
        <dbReference type="EMBL" id="VDL71771.1"/>
    </source>
</evidence>
<evidence type="ECO:0000313" key="3">
    <source>
        <dbReference type="Proteomes" id="UP000271162"/>
    </source>
</evidence>